<dbReference type="EMBL" id="NMUH01004196">
    <property type="protein sequence ID" value="MQM08741.1"/>
    <property type="molecule type" value="Genomic_DNA"/>
</dbReference>
<evidence type="ECO:0000313" key="2">
    <source>
        <dbReference type="Proteomes" id="UP000652761"/>
    </source>
</evidence>
<evidence type="ECO:0000313" key="1">
    <source>
        <dbReference type="EMBL" id="MQM08741.1"/>
    </source>
</evidence>
<proteinExistence type="predicted"/>
<protein>
    <submittedName>
        <fullName evidence="1">Uncharacterized protein</fullName>
    </submittedName>
</protein>
<comment type="caution">
    <text evidence="1">The sequence shown here is derived from an EMBL/GenBank/DDBJ whole genome shotgun (WGS) entry which is preliminary data.</text>
</comment>
<reference evidence="1" key="1">
    <citation type="submission" date="2017-07" db="EMBL/GenBank/DDBJ databases">
        <title>Taro Niue Genome Assembly and Annotation.</title>
        <authorList>
            <person name="Atibalentja N."/>
            <person name="Keating K."/>
            <person name="Fields C.J."/>
        </authorList>
    </citation>
    <scope>NUCLEOTIDE SEQUENCE</scope>
    <source>
        <strain evidence="1">Niue_2</strain>
        <tissue evidence="1">Leaf</tissue>
    </source>
</reference>
<dbReference type="AlphaFoldDB" id="A0A843WU14"/>
<sequence>MVQMGVLAPTGDMTVVRRTAQFFLNSFEERLVAQRKEREMATTKLGFKKQLSKEERLEKKKQRLAVIGDQSTIRFDSLPCPIL</sequence>
<accession>A0A843WU14</accession>
<dbReference type="OrthoDB" id="427480at2759"/>
<keyword evidence="2" id="KW-1185">Reference proteome</keyword>
<dbReference type="Proteomes" id="UP000652761">
    <property type="component" value="Unassembled WGS sequence"/>
</dbReference>
<organism evidence="1 2">
    <name type="scientific">Colocasia esculenta</name>
    <name type="common">Wild taro</name>
    <name type="synonym">Arum esculentum</name>
    <dbReference type="NCBI Taxonomy" id="4460"/>
    <lineage>
        <taxon>Eukaryota</taxon>
        <taxon>Viridiplantae</taxon>
        <taxon>Streptophyta</taxon>
        <taxon>Embryophyta</taxon>
        <taxon>Tracheophyta</taxon>
        <taxon>Spermatophyta</taxon>
        <taxon>Magnoliopsida</taxon>
        <taxon>Liliopsida</taxon>
        <taxon>Araceae</taxon>
        <taxon>Aroideae</taxon>
        <taxon>Colocasieae</taxon>
        <taxon>Colocasia</taxon>
    </lineage>
</organism>
<name>A0A843WU14_COLES</name>
<gene>
    <name evidence="1" type="ORF">Taro_041596</name>
</gene>